<dbReference type="PROSITE" id="PS51257">
    <property type="entry name" value="PROKAR_LIPOPROTEIN"/>
    <property type="match status" value="1"/>
</dbReference>
<feature type="signal peptide" evidence="3">
    <location>
        <begin position="1"/>
        <end position="26"/>
    </location>
</feature>
<dbReference type="SMART" id="SM00854">
    <property type="entry name" value="PGA_cap"/>
    <property type="match status" value="1"/>
</dbReference>
<feature type="domain" description="Capsule synthesis protein CapA" evidence="4">
    <location>
        <begin position="90"/>
        <end position="325"/>
    </location>
</feature>
<dbReference type="InterPro" id="IPR019079">
    <property type="entry name" value="Capsule_synth_CapA"/>
</dbReference>
<feature type="region of interest" description="Disordered" evidence="2">
    <location>
        <begin position="55"/>
        <end position="87"/>
    </location>
</feature>
<keyword evidence="6" id="KW-1185">Reference proteome</keyword>
<reference evidence="5 6" key="1">
    <citation type="submission" date="2019-11" db="EMBL/GenBank/DDBJ databases">
        <authorList>
            <person name="Jiang L.-Q."/>
        </authorList>
    </citation>
    <scope>NUCLEOTIDE SEQUENCE [LARGE SCALE GENOMIC DNA]</scope>
    <source>
        <strain evidence="5 6">YIM 132087</strain>
    </source>
</reference>
<gene>
    <name evidence="5" type="ORF">GIS00_17820</name>
</gene>
<dbReference type="InterPro" id="IPR052169">
    <property type="entry name" value="CW_Biosynth-Accessory"/>
</dbReference>
<accession>A0A7K1FNS7</accession>
<dbReference type="Gene3D" id="3.60.21.10">
    <property type="match status" value="1"/>
</dbReference>
<evidence type="ECO:0000256" key="1">
    <source>
        <dbReference type="ARBA" id="ARBA00005662"/>
    </source>
</evidence>
<sequence length="396" mass="40431">MTQRRRPWPAAVVALALLAAGCGSGAAGEAGPVVTVTERTTVVASVVVSGTSSTASDAVVATTRTPSSTRPTSSSRPPATSTAPPEGTFTLALAGDVNFSERTRDRLDDPATAFGVAAAGLARADLTMLNLETAITEAGEQQDKSYTFRAPASALDALWGAGVDVATMANNHAADYGASGLQDTLAAIGGSDLPVIGVGADAAAAYAPFETTVRGVPLSVFAVTAVREQTLANFTAGPDSAGVASAFEPELVAGVRKAAKAGRTVVVYLHWGTEYEACPDGDQQALANELAAAGASAVVGTHAHVLQGAGWRSDGVYVAYGLSNYLWWRSFGNEQDDNGVLTLSFTGRKVTAASFAPAHLDDAGIPVPATGATRERILQQWDDDRECAGLAAAPPR</sequence>
<organism evidence="5 6">
    <name type="scientific">Nakamurella alba</name>
    <dbReference type="NCBI Taxonomy" id="2665158"/>
    <lineage>
        <taxon>Bacteria</taxon>
        <taxon>Bacillati</taxon>
        <taxon>Actinomycetota</taxon>
        <taxon>Actinomycetes</taxon>
        <taxon>Nakamurellales</taxon>
        <taxon>Nakamurellaceae</taxon>
        <taxon>Nakamurella</taxon>
    </lineage>
</organism>
<keyword evidence="3" id="KW-0732">Signal</keyword>
<dbReference type="EMBL" id="WLYK01000007">
    <property type="protein sequence ID" value="MTD15796.1"/>
    <property type="molecule type" value="Genomic_DNA"/>
</dbReference>
<dbReference type="Proteomes" id="UP000460221">
    <property type="component" value="Unassembled WGS sequence"/>
</dbReference>
<dbReference type="AlphaFoldDB" id="A0A7K1FNS7"/>
<evidence type="ECO:0000313" key="6">
    <source>
        <dbReference type="Proteomes" id="UP000460221"/>
    </source>
</evidence>
<evidence type="ECO:0000313" key="5">
    <source>
        <dbReference type="EMBL" id="MTD15796.1"/>
    </source>
</evidence>
<dbReference type="RefSeq" id="WP_154769813.1">
    <property type="nucleotide sequence ID" value="NZ_WLYK01000007.1"/>
</dbReference>
<dbReference type="PANTHER" id="PTHR33393:SF13">
    <property type="entry name" value="PGA BIOSYNTHESIS PROTEIN CAPA"/>
    <property type="match status" value="1"/>
</dbReference>
<dbReference type="SUPFAM" id="SSF56300">
    <property type="entry name" value="Metallo-dependent phosphatases"/>
    <property type="match status" value="1"/>
</dbReference>
<comment type="caution">
    <text evidence="5">The sequence shown here is derived from an EMBL/GenBank/DDBJ whole genome shotgun (WGS) entry which is preliminary data.</text>
</comment>
<dbReference type="InterPro" id="IPR029052">
    <property type="entry name" value="Metallo-depent_PP-like"/>
</dbReference>
<evidence type="ECO:0000256" key="3">
    <source>
        <dbReference type="SAM" id="SignalP"/>
    </source>
</evidence>
<evidence type="ECO:0000259" key="4">
    <source>
        <dbReference type="SMART" id="SM00854"/>
    </source>
</evidence>
<dbReference type="CDD" id="cd07381">
    <property type="entry name" value="MPP_CapA"/>
    <property type="match status" value="1"/>
</dbReference>
<comment type="similarity">
    <text evidence="1">Belongs to the CapA family.</text>
</comment>
<evidence type="ECO:0000256" key="2">
    <source>
        <dbReference type="SAM" id="MobiDB-lite"/>
    </source>
</evidence>
<feature type="compositionally biased region" description="Low complexity" evidence="2">
    <location>
        <begin position="55"/>
        <end position="85"/>
    </location>
</feature>
<proteinExistence type="inferred from homology"/>
<dbReference type="Pfam" id="PF09587">
    <property type="entry name" value="PGA_cap"/>
    <property type="match status" value="1"/>
</dbReference>
<feature type="chain" id="PRO_5029554118" evidence="3">
    <location>
        <begin position="27"/>
        <end position="396"/>
    </location>
</feature>
<name>A0A7K1FNS7_9ACTN</name>
<protein>
    <submittedName>
        <fullName evidence="5">CapA family protein</fullName>
    </submittedName>
</protein>
<dbReference type="PANTHER" id="PTHR33393">
    <property type="entry name" value="POLYGLUTAMINE SYNTHESIS ACCESSORY PROTEIN RV0574C-RELATED"/>
    <property type="match status" value="1"/>
</dbReference>